<dbReference type="Proteomes" id="UP000431401">
    <property type="component" value="Unassembled WGS sequence"/>
</dbReference>
<keyword evidence="4" id="KW-1185">Reference proteome</keyword>
<dbReference type="Pfam" id="PF01381">
    <property type="entry name" value="HTH_3"/>
    <property type="match status" value="1"/>
</dbReference>
<feature type="domain" description="HTH cro/C1-type" evidence="2">
    <location>
        <begin position="49"/>
        <end position="102"/>
    </location>
</feature>
<dbReference type="Gene3D" id="1.10.260.40">
    <property type="entry name" value="lambda repressor-like DNA-binding domains"/>
    <property type="match status" value="1"/>
</dbReference>
<dbReference type="Gene3D" id="3.30.450.180">
    <property type="match status" value="1"/>
</dbReference>
<dbReference type="InterPro" id="IPR010982">
    <property type="entry name" value="Lambda_DNA-bd_dom_sf"/>
</dbReference>
<evidence type="ECO:0000313" key="3">
    <source>
        <dbReference type="EMBL" id="MQY27234.1"/>
    </source>
</evidence>
<dbReference type="InterPro" id="IPR001387">
    <property type="entry name" value="Cro/C1-type_HTH"/>
</dbReference>
<dbReference type="CDD" id="cd00093">
    <property type="entry name" value="HTH_XRE"/>
    <property type="match status" value="1"/>
</dbReference>
<comment type="caution">
    <text evidence="3">The sequence shown here is derived from an EMBL/GenBank/DDBJ whole genome shotgun (WGS) entry which is preliminary data.</text>
</comment>
<evidence type="ECO:0000313" key="4">
    <source>
        <dbReference type="Proteomes" id="UP000431401"/>
    </source>
</evidence>
<evidence type="ECO:0000259" key="2">
    <source>
        <dbReference type="PROSITE" id="PS50943"/>
    </source>
</evidence>
<name>A0A7K0DQZ6_9NOCA</name>
<dbReference type="EMBL" id="WEGI01000005">
    <property type="protein sequence ID" value="MQY27234.1"/>
    <property type="molecule type" value="Genomic_DNA"/>
</dbReference>
<dbReference type="PROSITE" id="PS50943">
    <property type="entry name" value="HTH_CROC1"/>
    <property type="match status" value="1"/>
</dbReference>
<sequence length="210" mass="23074">MPSALSSLAPSGDQPVLTTTMRPPQPVRQRRTGAGLSWIGDRPEVGIYLRRRREALGLTLEQVATAAATVSSLRKWEAGQRNPGIDSLTAWCRALDLPGWTLRKIISMIVGGIDTLHVGHWPPTFDTGDLDHLEMYIGPAYYLGFPSFDVLAANTTARRILPDLAPADPTALRPANLVEWVMTAPARNLLADWATVATRLVFLLRSWVRA</sequence>
<dbReference type="SMART" id="SM00530">
    <property type="entry name" value="HTH_XRE"/>
    <property type="match status" value="1"/>
</dbReference>
<gene>
    <name evidence="3" type="ORF">NRB56_28170</name>
</gene>
<reference evidence="3 4" key="1">
    <citation type="submission" date="2019-10" db="EMBL/GenBank/DDBJ databases">
        <title>Nocardia macrotermitis sp. nov. and Nocardia aurantia sp. nov., isolated from the gut of fungus growing-termite Macrotermes natalensis.</title>
        <authorList>
            <person name="Benndorf R."/>
            <person name="Schwitalla J."/>
            <person name="Martin K."/>
            <person name="De Beer W."/>
            <person name="Kaster A.-K."/>
            <person name="Vollmers J."/>
            <person name="Poulsen M."/>
            <person name="Beemelmanns C."/>
        </authorList>
    </citation>
    <scope>NUCLEOTIDE SEQUENCE [LARGE SCALE GENOMIC DNA]</scope>
    <source>
        <strain evidence="3 4">RB56</strain>
    </source>
</reference>
<evidence type="ECO:0000256" key="1">
    <source>
        <dbReference type="SAM" id="MobiDB-lite"/>
    </source>
</evidence>
<feature type="region of interest" description="Disordered" evidence="1">
    <location>
        <begin position="1"/>
        <end position="31"/>
    </location>
</feature>
<dbReference type="AlphaFoldDB" id="A0A7K0DQZ6"/>
<dbReference type="Pfam" id="PF17765">
    <property type="entry name" value="MLTR_LBD"/>
    <property type="match status" value="1"/>
</dbReference>
<dbReference type="GO" id="GO:0003677">
    <property type="term" value="F:DNA binding"/>
    <property type="evidence" value="ECO:0007669"/>
    <property type="project" value="InterPro"/>
</dbReference>
<organism evidence="3 4">
    <name type="scientific">Nocardia aurantia</name>
    <dbReference type="NCBI Taxonomy" id="2585199"/>
    <lineage>
        <taxon>Bacteria</taxon>
        <taxon>Bacillati</taxon>
        <taxon>Actinomycetota</taxon>
        <taxon>Actinomycetes</taxon>
        <taxon>Mycobacteriales</taxon>
        <taxon>Nocardiaceae</taxon>
        <taxon>Nocardia</taxon>
    </lineage>
</organism>
<protein>
    <recommendedName>
        <fullName evidence="2">HTH cro/C1-type domain-containing protein</fullName>
    </recommendedName>
</protein>
<proteinExistence type="predicted"/>
<dbReference type="SUPFAM" id="SSF47413">
    <property type="entry name" value="lambda repressor-like DNA-binding domains"/>
    <property type="match status" value="1"/>
</dbReference>
<dbReference type="InterPro" id="IPR041413">
    <property type="entry name" value="MLTR_LBD"/>
</dbReference>
<accession>A0A7K0DQZ6</accession>